<evidence type="ECO:0000313" key="2">
    <source>
        <dbReference type="EMBL" id="MBX26889.1"/>
    </source>
</evidence>
<protein>
    <submittedName>
        <fullName evidence="2">Uncharacterized protein</fullName>
    </submittedName>
</protein>
<keyword evidence="1" id="KW-0472">Membrane</keyword>
<proteinExistence type="predicted"/>
<keyword evidence="1" id="KW-0812">Transmembrane</keyword>
<feature type="transmembrane region" description="Helical" evidence="1">
    <location>
        <begin position="6"/>
        <end position="25"/>
    </location>
</feature>
<sequence>MCSVSIANMTIFYNINIICAVLHWISF</sequence>
<dbReference type="AlphaFoldDB" id="A0A2P2M9P3"/>
<reference evidence="2" key="1">
    <citation type="submission" date="2018-02" db="EMBL/GenBank/DDBJ databases">
        <title>Rhizophora mucronata_Transcriptome.</title>
        <authorList>
            <person name="Meera S.P."/>
            <person name="Sreeshan A."/>
            <person name="Augustine A."/>
        </authorList>
    </citation>
    <scope>NUCLEOTIDE SEQUENCE</scope>
    <source>
        <tissue evidence="2">Leaf</tissue>
    </source>
</reference>
<evidence type="ECO:0000256" key="1">
    <source>
        <dbReference type="SAM" id="Phobius"/>
    </source>
</evidence>
<accession>A0A2P2M9P3</accession>
<dbReference type="EMBL" id="GGEC01046405">
    <property type="protein sequence ID" value="MBX26889.1"/>
    <property type="molecule type" value="Transcribed_RNA"/>
</dbReference>
<name>A0A2P2M9P3_RHIMU</name>
<keyword evidence="1" id="KW-1133">Transmembrane helix</keyword>
<organism evidence="2">
    <name type="scientific">Rhizophora mucronata</name>
    <name type="common">Asiatic mangrove</name>
    <dbReference type="NCBI Taxonomy" id="61149"/>
    <lineage>
        <taxon>Eukaryota</taxon>
        <taxon>Viridiplantae</taxon>
        <taxon>Streptophyta</taxon>
        <taxon>Embryophyta</taxon>
        <taxon>Tracheophyta</taxon>
        <taxon>Spermatophyta</taxon>
        <taxon>Magnoliopsida</taxon>
        <taxon>eudicotyledons</taxon>
        <taxon>Gunneridae</taxon>
        <taxon>Pentapetalae</taxon>
        <taxon>rosids</taxon>
        <taxon>fabids</taxon>
        <taxon>Malpighiales</taxon>
        <taxon>Rhizophoraceae</taxon>
        <taxon>Rhizophora</taxon>
    </lineage>
</organism>